<gene>
    <name evidence="8" type="ORF">COC42_06390</name>
</gene>
<keyword evidence="2" id="KW-1003">Cell membrane</keyword>
<evidence type="ECO:0000256" key="3">
    <source>
        <dbReference type="ARBA" id="ARBA00022729"/>
    </source>
</evidence>
<accession>A0A2A4BAU5</accession>
<evidence type="ECO:0000256" key="4">
    <source>
        <dbReference type="ARBA" id="ARBA00023136"/>
    </source>
</evidence>
<feature type="chain" id="PRO_5011974700" evidence="7">
    <location>
        <begin position="19"/>
        <end position="41"/>
    </location>
</feature>
<keyword evidence="9" id="KW-1185">Reference proteome</keyword>
<keyword evidence="3 7" id="KW-0732">Signal</keyword>
<proteinExistence type="inferred from homology"/>
<protein>
    <submittedName>
        <fullName evidence="8">Entericidin EcnA/B family protein</fullName>
    </submittedName>
</protein>
<dbReference type="InterPro" id="IPR012556">
    <property type="entry name" value="Entericidin"/>
</dbReference>
<evidence type="ECO:0000313" key="9">
    <source>
        <dbReference type="Proteomes" id="UP000218366"/>
    </source>
</evidence>
<evidence type="ECO:0000313" key="8">
    <source>
        <dbReference type="EMBL" id="PCD04754.1"/>
    </source>
</evidence>
<dbReference type="GO" id="GO:0016020">
    <property type="term" value="C:membrane"/>
    <property type="evidence" value="ECO:0007669"/>
    <property type="project" value="InterPro"/>
</dbReference>
<name>A0A2A4BAU5_9SPHN</name>
<dbReference type="Proteomes" id="UP000218366">
    <property type="component" value="Unassembled WGS sequence"/>
</dbReference>
<dbReference type="AlphaFoldDB" id="A0A2A4BAU5"/>
<keyword evidence="6" id="KW-0449">Lipoprotein</keyword>
<dbReference type="EMBL" id="NWMW01000001">
    <property type="protein sequence ID" value="PCD04754.1"/>
    <property type="molecule type" value="Genomic_DNA"/>
</dbReference>
<dbReference type="GO" id="GO:0009636">
    <property type="term" value="P:response to toxic substance"/>
    <property type="evidence" value="ECO:0007669"/>
    <property type="project" value="InterPro"/>
</dbReference>
<evidence type="ECO:0000256" key="1">
    <source>
        <dbReference type="ARBA" id="ARBA00010296"/>
    </source>
</evidence>
<comment type="caution">
    <text evidence="8">The sequence shown here is derived from an EMBL/GenBank/DDBJ whole genome shotgun (WGS) entry which is preliminary data.</text>
</comment>
<evidence type="ECO:0000256" key="7">
    <source>
        <dbReference type="SAM" id="SignalP"/>
    </source>
</evidence>
<keyword evidence="5" id="KW-0564">Palmitate</keyword>
<sequence length="41" mass="4065">MRKLLGLAMVAGALMVSACNTVEGVGRDVQSAGSAVEDAAD</sequence>
<dbReference type="Pfam" id="PF08085">
    <property type="entry name" value="Entericidin"/>
    <property type="match status" value="1"/>
</dbReference>
<evidence type="ECO:0000256" key="2">
    <source>
        <dbReference type="ARBA" id="ARBA00022475"/>
    </source>
</evidence>
<keyword evidence="4" id="KW-0472">Membrane</keyword>
<dbReference type="PROSITE" id="PS51257">
    <property type="entry name" value="PROKAR_LIPOPROTEIN"/>
    <property type="match status" value="1"/>
</dbReference>
<feature type="signal peptide" evidence="7">
    <location>
        <begin position="1"/>
        <end position="18"/>
    </location>
</feature>
<comment type="similarity">
    <text evidence="1">Belongs to the EcnA/EcnB lipoprotein family.</text>
</comment>
<dbReference type="RefSeq" id="WP_096343143.1">
    <property type="nucleotide sequence ID" value="NZ_NWMW01000001.1"/>
</dbReference>
<organism evidence="8 9">
    <name type="scientific">Sphingomonas spermidinifaciens</name>
    <dbReference type="NCBI Taxonomy" id="1141889"/>
    <lineage>
        <taxon>Bacteria</taxon>
        <taxon>Pseudomonadati</taxon>
        <taxon>Pseudomonadota</taxon>
        <taxon>Alphaproteobacteria</taxon>
        <taxon>Sphingomonadales</taxon>
        <taxon>Sphingomonadaceae</taxon>
        <taxon>Sphingomonas</taxon>
    </lineage>
</organism>
<evidence type="ECO:0000256" key="5">
    <source>
        <dbReference type="ARBA" id="ARBA00023139"/>
    </source>
</evidence>
<reference evidence="8 9" key="1">
    <citation type="submission" date="2017-09" db="EMBL/GenBank/DDBJ databases">
        <title>Sphingomonas spermidinifaciens 9NM-10, whole genome shotgun sequence.</title>
        <authorList>
            <person name="Feng G."/>
            <person name="Zhu H."/>
        </authorList>
    </citation>
    <scope>NUCLEOTIDE SEQUENCE [LARGE SCALE GENOMIC DNA]</scope>
    <source>
        <strain evidence="8 9">9NM-10</strain>
    </source>
</reference>
<evidence type="ECO:0000256" key="6">
    <source>
        <dbReference type="ARBA" id="ARBA00023288"/>
    </source>
</evidence>